<dbReference type="AlphaFoldDB" id="A0A2S1QVQ5"/>
<dbReference type="KEGG" id="falb:HYN59_04800"/>
<dbReference type="EMBL" id="CP029186">
    <property type="protein sequence ID" value="AWH84478.1"/>
    <property type="molecule type" value="Genomic_DNA"/>
</dbReference>
<dbReference type="OrthoDB" id="1438245at2"/>
<dbReference type="Proteomes" id="UP000244929">
    <property type="component" value="Chromosome"/>
</dbReference>
<evidence type="ECO:0000313" key="2">
    <source>
        <dbReference type="Proteomes" id="UP000244929"/>
    </source>
</evidence>
<dbReference type="RefSeq" id="WP_108777184.1">
    <property type="nucleotide sequence ID" value="NZ_CP029186.1"/>
</dbReference>
<accession>A0A2S1QVQ5</accession>
<gene>
    <name evidence="1" type="ORF">HYN59_04800</name>
</gene>
<proteinExistence type="predicted"/>
<sequence>MTKQISDTIIYKGEEYFLEDELLANYLFEKNISPPATMTALWRGYLACFEIRDNELFLNDLDLISDEGRELFIKVFPSGFPQKLSFMTRLIVIYDGSYEGNPRLPAELNIWERYYVLEITNGNLTGAKTFDHAEMESFKEEQYQYYLLTDEYAAKKLACIEEEKAIARKNHTGISKRAKFKFDEETFNQNIKKRILIETTQFF</sequence>
<protein>
    <submittedName>
        <fullName evidence="1">Uncharacterized protein</fullName>
    </submittedName>
</protein>
<reference evidence="1 2" key="1">
    <citation type="submission" date="2018-04" db="EMBL/GenBank/DDBJ databases">
        <title>Genome sequencing of Flavobacterium sp. HYN0059.</title>
        <authorList>
            <person name="Yi H."/>
            <person name="Baek C."/>
        </authorList>
    </citation>
    <scope>NUCLEOTIDE SEQUENCE [LARGE SCALE GENOMIC DNA]</scope>
    <source>
        <strain evidence="1 2">HYN0059</strain>
    </source>
</reference>
<keyword evidence="2" id="KW-1185">Reference proteome</keyword>
<evidence type="ECO:0000313" key="1">
    <source>
        <dbReference type="EMBL" id="AWH84478.1"/>
    </source>
</evidence>
<organism evidence="1 2">
    <name type="scientific">Flavobacterium album</name>
    <dbReference type="NCBI Taxonomy" id="2175091"/>
    <lineage>
        <taxon>Bacteria</taxon>
        <taxon>Pseudomonadati</taxon>
        <taxon>Bacteroidota</taxon>
        <taxon>Flavobacteriia</taxon>
        <taxon>Flavobacteriales</taxon>
        <taxon>Flavobacteriaceae</taxon>
        <taxon>Flavobacterium</taxon>
    </lineage>
</organism>
<name>A0A2S1QVQ5_9FLAO</name>